<evidence type="ECO:0000256" key="3">
    <source>
        <dbReference type="ARBA" id="ARBA00023157"/>
    </source>
</evidence>
<dbReference type="PROSITE" id="PS51352">
    <property type="entry name" value="THIOREDOXIN_2"/>
    <property type="match status" value="1"/>
</dbReference>
<keyword evidence="2" id="KW-0560">Oxidoreductase</keyword>
<name>E0U9E7_GLOV7</name>
<evidence type="ECO:0000313" key="7">
    <source>
        <dbReference type="EMBL" id="ADN12639.1"/>
    </source>
</evidence>
<protein>
    <submittedName>
        <fullName evidence="7">DSBA oxidoreductase</fullName>
    </submittedName>
</protein>
<dbReference type="GO" id="GO:0016491">
    <property type="term" value="F:oxidoreductase activity"/>
    <property type="evidence" value="ECO:0007669"/>
    <property type="project" value="UniProtKB-KW"/>
</dbReference>
<feature type="signal peptide" evidence="5">
    <location>
        <begin position="1"/>
        <end position="29"/>
    </location>
</feature>
<dbReference type="InterPro" id="IPR013766">
    <property type="entry name" value="Thioredoxin_domain"/>
</dbReference>
<evidence type="ECO:0000256" key="5">
    <source>
        <dbReference type="SAM" id="SignalP"/>
    </source>
</evidence>
<feature type="domain" description="Thioredoxin" evidence="6">
    <location>
        <begin position="44"/>
        <end position="261"/>
    </location>
</feature>
<dbReference type="HOGENOM" id="CLU_000288_47_4_3"/>
<organism evidence="7 8">
    <name type="scientific">Gloeothece verrucosa (strain PCC 7822)</name>
    <name type="common">Cyanothece sp. (strain PCC 7822)</name>
    <dbReference type="NCBI Taxonomy" id="497965"/>
    <lineage>
        <taxon>Bacteria</taxon>
        <taxon>Bacillati</taxon>
        <taxon>Cyanobacteriota</taxon>
        <taxon>Cyanophyceae</taxon>
        <taxon>Oscillatoriophycideae</taxon>
        <taxon>Chroococcales</taxon>
        <taxon>Aphanothecaceae</taxon>
        <taxon>Gloeothece</taxon>
        <taxon>Gloeothece verrucosa</taxon>
    </lineage>
</organism>
<dbReference type="SUPFAM" id="SSF52833">
    <property type="entry name" value="Thioredoxin-like"/>
    <property type="match status" value="1"/>
</dbReference>
<keyword evidence="3" id="KW-1015">Disulfide bond</keyword>
<feature type="chain" id="PRO_5003141191" evidence="5">
    <location>
        <begin position="30"/>
        <end position="261"/>
    </location>
</feature>
<evidence type="ECO:0000256" key="2">
    <source>
        <dbReference type="ARBA" id="ARBA00023002"/>
    </source>
</evidence>
<keyword evidence="1 5" id="KW-0732">Signal</keyword>
<evidence type="ECO:0000313" key="8">
    <source>
        <dbReference type="Proteomes" id="UP000008206"/>
    </source>
</evidence>
<dbReference type="AlphaFoldDB" id="E0U9E7"/>
<dbReference type="EMBL" id="CP002198">
    <property type="protein sequence ID" value="ADN12639.1"/>
    <property type="molecule type" value="Genomic_DNA"/>
</dbReference>
<sequence>MLKIKKIFYLAKVLLLCLVFCSTLLPVYAATTTSLNSPLEEQVLQIIRNHPDVILESVKEYQNQQYALQEQKKQAALQEMKNNPEKVLGNSPTLTASAQKLVMVEFSDFQCPFCSKMYVNLKKFLGKHSQEVSLTYKHYPLSQIHKEAMPAALAAWAASQQGQFWPFHDRLFSQQDKLGEKLYLDIANELALNLEQFNRDRNSEAARSAIEQDMAVAENLGIEGTPYLVIYNPNKPDGKIETFSGALDISQLEKILANIGN</sequence>
<accession>E0U9E7</accession>
<gene>
    <name evidence="7" type="ordered locus">Cyan7822_0603</name>
</gene>
<reference evidence="8" key="1">
    <citation type="journal article" date="2011" name="MBio">
        <title>Novel metabolic attributes of the genus Cyanothece, comprising a group of unicellular nitrogen-fixing Cyanobacteria.</title>
        <authorList>
            <person name="Bandyopadhyay A."/>
            <person name="Elvitigala T."/>
            <person name="Welsh E."/>
            <person name="Stockel J."/>
            <person name="Liberton M."/>
            <person name="Min H."/>
            <person name="Sherman L.A."/>
            <person name="Pakrasi H.B."/>
        </authorList>
    </citation>
    <scope>NUCLEOTIDE SEQUENCE [LARGE SCALE GENOMIC DNA]</scope>
    <source>
        <strain evidence="8">PCC 7822</strain>
    </source>
</reference>
<proteinExistence type="predicted"/>
<dbReference type="KEGG" id="cyj:Cyan7822_0603"/>
<dbReference type="Gene3D" id="3.40.30.10">
    <property type="entry name" value="Glutaredoxin"/>
    <property type="match status" value="1"/>
</dbReference>
<keyword evidence="4" id="KW-0676">Redox-active center</keyword>
<dbReference type="InterPro" id="IPR036249">
    <property type="entry name" value="Thioredoxin-like_sf"/>
</dbReference>
<dbReference type="RefSeq" id="WP_013320749.1">
    <property type="nucleotide sequence ID" value="NC_014501.1"/>
</dbReference>
<evidence type="ECO:0000259" key="6">
    <source>
        <dbReference type="PROSITE" id="PS51352"/>
    </source>
</evidence>
<dbReference type="InterPro" id="IPR001853">
    <property type="entry name" value="DSBA-like_thioredoxin_dom"/>
</dbReference>
<dbReference type="STRING" id="497965.Cyan7822_0603"/>
<dbReference type="Pfam" id="PF01323">
    <property type="entry name" value="DSBA"/>
    <property type="match status" value="1"/>
</dbReference>
<dbReference type="PANTHER" id="PTHR13887:SF14">
    <property type="entry name" value="DISULFIDE BOND FORMATION PROTEIN D"/>
    <property type="match status" value="1"/>
</dbReference>
<dbReference type="eggNOG" id="COG1651">
    <property type="taxonomic scope" value="Bacteria"/>
</dbReference>
<dbReference type="OrthoDB" id="117402at2"/>
<evidence type="ECO:0000256" key="1">
    <source>
        <dbReference type="ARBA" id="ARBA00022729"/>
    </source>
</evidence>
<evidence type="ECO:0000256" key="4">
    <source>
        <dbReference type="ARBA" id="ARBA00023284"/>
    </source>
</evidence>
<dbReference type="Proteomes" id="UP000008206">
    <property type="component" value="Chromosome"/>
</dbReference>
<dbReference type="PANTHER" id="PTHR13887">
    <property type="entry name" value="GLUTATHIONE S-TRANSFERASE KAPPA"/>
    <property type="match status" value="1"/>
</dbReference>
<keyword evidence="8" id="KW-1185">Reference proteome</keyword>